<evidence type="ECO:0008006" key="3">
    <source>
        <dbReference type="Google" id="ProtNLM"/>
    </source>
</evidence>
<dbReference type="RefSeq" id="XP_004359114.1">
    <property type="nucleotide sequence ID" value="XM_004359057.1"/>
</dbReference>
<dbReference type="GeneID" id="14873482"/>
<evidence type="ECO:0000313" key="2">
    <source>
        <dbReference type="Proteomes" id="UP000007797"/>
    </source>
</evidence>
<dbReference type="KEGG" id="dfa:DFA_01143"/>
<reference evidence="2" key="1">
    <citation type="journal article" date="2011" name="Genome Res.">
        <title>Phylogeny-wide analysis of social amoeba genomes highlights ancient origins for complex intercellular communication.</title>
        <authorList>
            <person name="Heidel A.J."/>
            <person name="Lawal H.M."/>
            <person name="Felder M."/>
            <person name="Schilde C."/>
            <person name="Helps N.R."/>
            <person name="Tunggal B."/>
            <person name="Rivero F."/>
            <person name="John U."/>
            <person name="Schleicher M."/>
            <person name="Eichinger L."/>
            <person name="Platzer M."/>
            <person name="Noegel A.A."/>
            <person name="Schaap P."/>
            <person name="Gloeckner G."/>
        </authorList>
    </citation>
    <scope>NUCLEOTIDE SEQUENCE [LARGE SCALE GENOMIC DNA]</scope>
    <source>
        <strain evidence="2">SH3</strain>
    </source>
</reference>
<dbReference type="OrthoDB" id="514993at2759"/>
<dbReference type="EMBL" id="GL883010">
    <property type="protein sequence ID" value="EGG21264.1"/>
    <property type="molecule type" value="Genomic_DNA"/>
</dbReference>
<gene>
    <name evidence="1" type="ORF">DFA_01143</name>
</gene>
<accession>F4PQZ9</accession>
<proteinExistence type="predicted"/>
<dbReference type="Proteomes" id="UP000007797">
    <property type="component" value="Unassembled WGS sequence"/>
</dbReference>
<keyword evidence="2" id="KW-1185">Reference proteome</keyword>
<dbReference type="OMA" id="ESTEFCA"/>
<organism evidence="1 2">
    <name type="scientific">Cavenderia fasciculata</name>
    <name type="common">Slime mold</name>
    <name type="synonym">Dictyostelium fasciculatum</name>
    <dbReference type="NCBI Taxonomy" id="261658"/>
    <lineage>
        <taxon>Eukaryota</taxon>
        <taxon>Amoebozoa</taxon>
        <taxon>Evosea</taxon>
        <taxon>Eumycetozoa</taxon>
        <taxon>Dictyostelia</taxon>
        <taxon>Acytosteliales</taxon>
        <taxon>Cavenderiaceae</taxon>
        <taxon>Cavenderia</taxon>
    </lineage>
</organism>
<name>F4PQZ9_CACFS</name>
<sequence>MTSIFNNIVRTSKPQSMACMACGVLPYMIRNNEIFFLMGQENRGVSDFGGYCDESDRLFHVSASREFSEETMGLFCQSLELRGTRGGVTKSTETMTKILSNKELHKDGYVKEFINPKNSYKMFCAPTNLFVSSKTFQKTLFVNDNRLYKDMIMNVEKNTVWWITIDQLISIIKAKTGEMEFDGRTERLFRNFLVTIEQPEFMEFINNLKAMDLNQILQLQTSLWKDS</sequence>
<dbReference type="AlphaFoldDB" id="F4PQZ9"/>
<evidence type="ECO:0000313" key="1">
    <source>
        <dbReference type="EMBL" id="EGG21264.1"/>
    </source>
</evidence>
<protein>
    <recommendedName>
        <fullName evidence="3">Nudix hydrolase domain-containing protein</fullName>
    </recommendedName>
</protein>